<dbReference type="InterPro" id="IPR050464">
    <property type="entry name" value="Zeta_carotene_desat/Oxidored"/>
</dbReference>
<protein>
    <submittedName>
        <fullName evidence="2">Predicted NAD/FAD-binding protein</fullName>
    </submittedName>
</protein>
<dbReference type="EMBL" id="FQXS01000001">
    <property type="protein sequence ID" value="SHH31170.1"/>
    <property type="molecule type" value="Genomic_DNA"/>
</dbReference>
<dbReference type="Gene3D" id="3.50.50.60">
    <property type="entry name" value="FAD/NAD(P)-binding domain"/>
    <property type="match status" value="1"/>
</dbReference>
<proteinExistence type="predicted"/>
<evidence type="ECO:0000313" key="2">
    <source>
        <dbReference type="EMBL" id="SHH31170.1"/>
    </source>
</evidence>
<feature type="domain" description="Amine oxidase" evidence="1">
    <location>
        <begin position="11"/>
        <end position="264"/>
    </location>
</feature>
<dbReference type="Proteomes" id="UP000184139">
    <property type="component" value="Unassembled WGS sequence"/>
</dbReference>
<keyword evidence="3" id="KW-1185">Reference proteome</keyword>
<dbReference type="Pfam" id="PF01593">
    <property type="entry name" value="Amino_oxidase"/>
    <property type="match status" value="1"/>
</dbReference>
<name>A0A1M5RY90_9BACT</name>
<dbReference type="InterPro" id="IPR002937">
    <property type="entry name" value="Amino_oxidase"/>
</dbReference>
<dbReference type="STRING" id="1121409.SAMN02745124_00059"/>
<sequence length="411" mass="46614">MKSIAVIGTGIAGLTSAYYLSRQHRVTVFEANDYIGGHTHTVDIDYDGERSAIDTGFIVFNDRTYPNFIRLLNELGVAYQPTEMSFSVRNDAIGLEYNGHNLSSLFAQRKNLVNPAFLRMLADVVRFNRSVRTEASHERLYTIGDYLDEHRFGSLFADNYLLPMIAAIWSMGLDDARAFPLHFFARFFENHGLLNLVDRPQWYTIIGGSRSYIEPLTAPFANSIRLSSPVERIVRSADSVQVTSSGTTETFDEVVLACHGDEALALIGDPSGRERAVLEKIRFTDNEVLLHTDESILPRQRRAWASWNYRLDPARSGQTTLTYNMNILQRLNKKHTYLVTLNESIDETKVLARFNYHHPAYDMRLLEAQEDWSSISGSNRLHFCGAYWFNGFHEDGVHSALRVCASLGVPV</sequence>
<reference evidence="2 3" key="1">
    <citation type="submission" date="2016-11" db="EMBL/GenBank/DDBJ databases">
        <authorList>
            <person name="Jaros S."/>
            <person name="Januszkiewicz K."/>
            <person name="Wedrychowicz H."/>
        </authorList>
    </citation>
    <scope>NUCLEOTIDE SEQUENCE [LARGE SCALE GENOMIC DNA]</scope>
    <source>
        <strain evidence="2 3">DSM 9705</strain>
    </source>
</reference>
<dbReference type="PANTHER" id="PTHR42923:SF17">
    <property type="entry name" value="AMINE OXIDASE DOMAIN-CONTAINING PROTEIN"/>
    <property type="match status" value="1"/>
</dbReference>
<organism evidence="2 3">
    <name type="scientific">Desulfofustis glycolicus DSM 9705</name>
    <dbReference type="NCBI Taxonomy" id="1121409"/>
    <lineage>
        <taxon>Bacteria</taxon>
        <taxon>Pseudomonadati</taxon>
        <taxon>Thermodesulfobacteriota</taxon>
        <taxon>Desulfobulbia</taxon>
        <taxon>Desulfobulbales</taxon>
        <taxon>Desulfocapsaceae</taxon>
        <taxon>Desulfofustis</taxon>
    </lineage>
</organism>
<dbReference type="RefSeq" id="WP_073372838.1">
    <property type="nucleotide sequence ID" value="NZ_FQXS01000001.1"/>
</dbReference>
<dbReference type="GO" id="GO:0016491">
    <property type="term" value="F:oxidoreductase activity"/>
    <property type="evidence" value="ECO:0007669"/>
    <property type="project" value="InterPro"/>
</dbReference>
<evidence type="ECO:0000313" key="3">
    <source>
        <dbReference type="Proteomes" id="UP000184139"/>
    </source>
</evidence>
<evidence type="ECO:0000259" key="1">
    <source>
        <dbReference type="Pfam" id="PF01593"/>
    </source>
</evidence>
<dbReference type="AlphaFoldDB" id="A0A1M5RY90"/>
<accession>A0A1M5RY90</accession>
<dbReference type="InterPro" id="IPR036188">
    <property type="entry name" value="FAD/NAD-bd_sf"/>
</dbReference>
<dbReference type="OrthoDB" id="20837at2"/>
<dbReference type="PANTHER" id="PTHR42923">
    <property type="entry name" value="PROTOPORPHYRINOGEN OXIDASE"/>
    <property type="match status" value="1"/>
</dbReference>
<gene>
    <name evidence="2" type="ORF">SAMN02745124_00059</name>
</gene>
<dbReference type="SUPFAM" id="SSF51905">
    <property type="entry name" value="FAD/NAD(P)-binding domain"/>
    <property type="match status" value="1"/>
</dbReference>